<dbReference type="Proteomes" id="UP000787635">
    <property type="component" value="Unassembled WGS sequence"/>
</dbReference>
<dbReference type="InterPro" id="IPR029016">
    <property type="entry name" value="GAF-like_dom_sf"/>
</dbReference>
<dbReference type="SUPFAM" id="SSF46785">
    <property type="entry name" value="Winged helix' DNA-binding domain"/>
    <property type="match status" value="1"/>
</dbReference>
<proteinExistence type="predicted"/>
<evidence type="ECO:0000256" key="1">
    <source>
        <dbReference type="ARBA" id="ARBA00023015"/>
    </source>
</evidence>
<feature type="domain" description="IclR-ED" evidence="5">
    <location>
        <begin position="64"/>
        <end position="246"/>
    </location>
</feature>
<feature type="domain" description="HTH iclR-type" evidence="4">
    <location>
        <begin position="1"/>
        <end position="63"/>
    </location>
</feature>
<accession>A0ABX1E777</accession>
<keyword evidence="3" id="KW-0804">Transcription</keyword>
<dbReference type="PANTHER" id="PTHR30136:SF35">
    <property type="entry name" value="HTH-TYPE TRANSCRIPTIONAL REGULATOR RV1719"/>
    <property type="match status" value="1"/>
</dbReference>
<keyword evidence="2" id="KW-0238">DNA-binding</keyword>
<evidence type="ECO:0000256" key="3">
    <source>
        <dbReference type="ARBA" id="ARBA00023163"/>
    </source>
</evidence>
<gene>
    <name evidence="6" type="ORF">HEQ75_18800</name>
</gene>
<dbReference type="InterPro" id="IPR036390">
    <property type="entry name" value="WH_DNA-bd_sf"/>
</dbReference>
<dbReference type="SMART" id="SM00346">
    <property type="entry name" value="HTH_ICLR"/>
    <property type="match status" value="1"/>
</dbReference>
<evidence type="ECO:0000313" key="6">
    <source>
        <dbReference type="EMBL" id="NKC32921.1"/>
    </source>
</evidence>
<dbReference type="InterPro" id="IPR050707">
    <property type="entry name" value="HTH_MetabolicPath_Reg"/>
</dbReference>
<dbReference type="PROSITE" id="PS51078">
    <property type="entry name" value="ICLR_ED"/>
    <property type="match status" value="1"/>
</dbReference>
<keyword evidence="7" id="KW-1185">Reference proteome</keyword>
<reference evidence="6 7" key="1">
    <citation type="submission" date="2020-03" db="EMBL/GenBank/DDBJ databases">
        <title>Roseomonas selenitidurans sp. nov. isolated from urban soil.</title>
        <authorList>
            <person name="Liu H."/>
        </authorList>
    </citation>
    <scope>NUCLEOTIDE SEQUENCE [LARGE SCALE GENOMIC DNA]</scope>
    <source>
        <strain evidence="6 7">BU-1</strain>
    </source>
</reference>
<dbReference type="Gene3D" id="3.30.450.40">
    <property type="match status" value="1"/>
</dbReference>
<sequence>MSLLDAAAQVLRCYGADCTDLTVTELVTRLGMPKSNASRLLRAMRDAGLLENVGASKRYRPGLLLVDAARVYLRASSLIARADAMLARIVADCGHTGHIALREGREVTAITDHPGTKALRVASSIGTLLAAFASATGRSLLARLPEAEVRALYAAGFAPPSPSAPQDMADLLRRLEEVRRRAYATANDEASRGIGAVAVAIVDPRDGQAVSLCIAYPAATTDAAERRSLLAALLDGAAEIAALVGDATHAVRPRAG</sequence>
<keyword evidence="1" id="KW-0805">Transcription regulation</keyword>
<dbReference type="InterPro" id="IPR014757">
    <property type="entry name" value="Tscrpt_reg_IclR_C"/>
</dbReference>
<dbReference type="CDD" id="cd00090">
    <property type="entry name" value="HTH_ARSR"/>
    <property type="match status" value="1"/>
</dbReference>
<dbReference type="Pfam" id="PF01614">
    <property type="entry name" value="IclR_C"/>
    <property type="match status" value="1"/>
</dbReference>
<dbReference type="InterPro" id="IPR005471">
    <property type="entry name" value="Tscrpt_reg_IclR_N"/>
</dbReference>
<dbReference type="SUPFAM" id="SSF55781">
    <property type="entry name" value="GAF domain-like"/>
    <property type="match status" value="1"/>
</dbReference>
<dbReference type="PROSITE" id="PS51077">
    <property type="entry name" value="HTH_ICLR"/>
    <property type="match status" value="1"/>
</dbReference>
<dbReference type="PANTHER" id="PTHR30136">
    <property type="entry name" value="HELIX-TURN-HELIX TRANSCRIPTIONAL REGULATOR, ICLR FAMILY"/>
    <property type="match status" value="1"/>
</dbReference>
<organism evidence="6 7">
    <name type="scientific">Falsiroseomonas selenitidurans</name>
    <dbReference type="NCBI Taxonomy" id="2716335"/>
    <lineage>
        <taxon>Bacteria</taxon>
        <taxon>Pseudomonadati</taxon>
        <taxon>Pseudomonadota</taxon>
        <taxon>Alphaproteobacteria</taxon>
        <taxon>Acetobacterales</taxon>
        <taxon>Roseomonadaceae</taxon>
        <taxon>Falsiroseomonas</taxon>
    </lineage>
</organism>
<evidence type="ECO:0000259" key="5">
    <source>
        <dbReference type="PROSITE" id="PS51078"/>
    </source>
</evidence>
<evidence type="ECO:0000313" key="7">
    <source>
        <dbReference type="Proteomes" id="UP000787635"/>
    </source>
</evidence>
<dbReference type="RefSeq" id="WP_168033559.1">
    <property type="nucleotide sequence ID" value="NZ_JAAVNE010000034.1"/>
</dbReference>
<dbReference type="InterPro" id="IPR011991">
    <property type="entry name" value="ArsR-like_HTH"/>
</dbReference>
<dbReference type="InterPro" id="IPR036388">
    <property type="entry name" value="WH-like_DNA-bd_sf"/>
</dbReference>
<comment type="caution">
    <text evidence="6">The sequence shown here is derived from an EMBL/GenBank/DDBJ whole genome shotgun (WGS) entry which is preliminary data.</text>
</comment>
<evidence type="ECO:0000256" key="2">
    <source>
        <dbReference type="ARBA" id="ARBA00023125"/>
    </source>
</evidence>
<dbReference type="Gene3D" id="1.10.10.10">
    <property type="entry name" value="Winged helix-like DNA-binding domain superfamily/Winged helix DNA-binding domain"/>
    <property type="match status" value="1"/>
</dbReference>
<name>A0ABX1E777_9PROT</name>
<dbReference type="Pfam" id="PF09339">
    <property type="entry name" value="HTH_IclR"/>
    <property type="match status" value="1"/>
</dbReference>
<dbReference type="EMBL" id="JAAVNE010000034">
    <property type="protein sequence ID" value="NKC32921.1"/>
    <property type="molecule type" value="Genomic_DNA"/>
</dbReference>
<protein>
    <submittedName>
        <fullName evidence="6">Helix-turn-helix domain-containing protein</fullName>
    </submittedName>
</protein>
<evidence type="ECO:0000259" key="4">
    <source>
        <dbReference type="PROSITE" id="PS51077"/>
    </source>
</evidence>